<dbReference type="InterPro" id="IPR007115">
    <property type="entry name" value="6-PTP_synth/QueD"/>
</dbReference>
<evidence type="ECO:0000256" key="4">
    <source>
        <dbReference type="ARBA" id="ARBA00022723"/>
    </source>
</evidence>
<dbReference type="SUPFAM" id="SSF55620">
    <property type="entry name" value="Tetrahydrobiopterin biosynthesis enzymes-like"/>
    <property type="match status" value="1"/>
</dbReference>
<dbReference type="EMBL" id="WAAR01000112">
    <property type="protein sequence ID" value="KAB1108551.1"/>
    <property type="molecule type" value="Genomic_DNA"/>
</dbReference>
<evidence type="ECO:0000256" key="3">
    <source>
        <dbReference type="ARBA" id="ARBA00018141"/>
    </source>
</evidence>
<evidence type="ECO:0000256" key="1">
    <source>
        <dbReference type="ARBA" id="ARBA00005061"/>
    </source>
</evidence>
<evidence type="ECO:0000256" key="5">
    <source>
        <dbReference type="ARBA" id="ARBA00022833"/>
    </source>
</evidence>
<comment type="caution">
    <text evidence="9">The sequence shown here is derived from an EMBL/GenBank/DDBJ whole genome shotgun (WGS) entry which is preliminary data.</text>
</comment>
<evidence type="ECO:0000256" key="8">
    <source>
        <dbReference type="PIRNR" id="PIRNR006113"/>
    </source>
</evidence>
<dbReference type="PANTHER" id="PTHR12589">
    <property type="entry name" value="PYRUVOYL TETRAHYDROBIOPTERIN SYNTHASE"/>
    <property type="match status" value="1"/>
</dbReference>
<comment type="cofactor">
    <cofactor evidence="8">
        <name>Zn(2+)</name>
        <dbReference type="ChEBI" id="CHEBI:29105"/>
    </cofactor>
    <text evidence="8">Binds 1 zinc ion per subunit.</text>
</comment>
<keyword evidence="8" id="KW-0671">Queuosine biosynthesis</keyword>
<evidence type="ECO:0000256" key="2">
    <source>
        <dbReference type="ARBA" id="ARBA00008900"/>
    </source>
</evidence>
<dbReference type="Gene3D" id="3.30.479.10">
    <property type="entry name" value="6-pyruvoyl tetrahydropterin synthase/QueD"/>
    <property type="match status" value="1"/>
</dbReference>
<reference evidence="9 10" key="1">
    <citation type="submission" date="2019-09" db="EMBL/GenBank/DDBJ databases">
        <title>High taxonomic diversity of Micromonospora strains isolated from Medicago sativa nodules in different geographical locations.</title>
        <authorList>
            <person name="Martinez-Hidalgo P."/>
            <person name="Flores-Felix J.D."/>
            <person name="Velazquez E."/>
            <person name="Brau L."/>
            <person name="Trujillo M.E."/>
            <person name="Martinez-Molina E."/>
        </authorList>
    </citation>
    <scope>NUCLEOTIDE SEQUENCE [LARGE SCALE GENOMIC DNA]</scope>
    <source>
        <strain evidence="9 10">ALFB5</strain>
    </source>
</reference>
<keyword evidence="6 8" id="KW-0456">Lyase</keyword>
<name>A0ABQ6UCD3_9ACTN</name>
<comment type="catalytic activity">
    <reaction evidence="7 8">
        <text>7,8-dihydroneopterin 3'-triphosphate + H2O = 6-carboxy-5,6,7,8-tetrahydropterin + triphosphate + acetaldehyde + 2 H(+)</text>
        <dbReference type="Rhea" id="RHEA:27966"/>
        <dbReference type="ChEBI" id="CHEBI:15343"/>
        <dbReference type="ChEBI" id="CHEBI:15377"/>
        <dbReference type="ChEBI" id="CHEBI:15378"/>
        <dbReference type="ChEBI" id="CHEBI:18036"/>
        <dbReference type="ChEBI" id="CHEBI:58462"/>
        <dbReference type="ChEBI" id="CHEBI:61032"/>
        <dbReference type="EC" id="4.1.2.50"/>
    </reaction>
</comment>
<dbReference type="InterPro" id="IPR038418">
    <property type="entry name" value="6-PTP_synth/QueD_sf"/>
</dbReference>
<dbReference type="EC" id="4.-.-.-" evidence="8"/>
<proteinExistence type="inferred from homology"/>
<keyword evidence="5 8" id="KW-0862">Zinc</keyword>
<dbReference type="PIRSF" id="PIRSF006113">
    <property type="entry name" value="PTP_synth"/>
    <property type="match status" value="1"/>
</dbReference>
<comment type="similarity">
    <text evidence="2 8">Belongs to the PTPS family. QueD subfamily.</text>
</comment>
<dbReference type="PANTHER" id="PTHR12589:SF7">
    <property type="entry name" value="6-PYRUVOYL TETRAHYDROBIOPTERIN SYNTHASE"/>
    <property type="match status" value="1"/>
</dbReference>
<protein>
    <recommendedName>
        <fullName evidence="3 8">6-carboxy-5,6,7,8-tetrahydropterin synthase</fullName>
        <ecNumber evidence="8">4.-.-.-</ecNumber>
    </recommendedName>
</protein>
<organism evidence="9 10">
    <name type="scientific">Micromonospora aurantiaca</name>
    <name type="common">nom. illeg.</name>
    <dbReference type="NCBI Taxonomy" id="47850"/>
    <lineage>
        <taxon>Bacteria</taxon>
        <taxon>Bacillati</taxon>
        <taxon>Actinomycetota</taxon>
        <taxon>Actinomycetes</taxon>
        <taxon>Micromonosporales</taxon>
        <taxon>Micromonosporaceae</taxon>
        <taxon>Micromonospora</taxon>
    </lineage>
</organism>
<dbReference type="RefSeq" id="WP_151014460.1">
    <property type="nucleotide sequence ID" value="NZ_WAAR01000112.1"/>
</dbReference>
<comment type="pathway">
    <text evidence="1 8">Purine metabolism; 7-cyano-7-deazaguanine biosynthesis.</text>
</comment>
<accession>A0ABQ6UCD3</accession>
<sequence>MHRIGKQFRFEAAHSLPDLPEGHQCSRVHGHSYAVEVHLVSDGELHRPGFVVDFAELAPFGAHVRDHFDHRDLNTVLDAPPTSEHLAAYFYHWCCDHLRLPEPVRIEKVRVSETASTFAEYGPVLP</sequence>
<keyword evidence="10" id="KW-1185">Reference proteome</keyword>
<dbReference type="Pfam" id="PF01242">
    <property type="entry name" value="PTPS"/>
    <property type="match status" value="1"/>
</dbReference>
<dbReference type="Proteomes" id="UP000471364">
    <property type="component" value="Unassembled WGS sequence"/>
</dbReference>
<evidence type="ECO:0000256" key="6">
    <source>
        <dbReference type="ARBA" id="ARBA00023239"/>
    </source>
</evidence>
<keyword evidence="4 8" id="KW-0479">Metal-binding</keyword>
<gene>
    <name evidence="9" type="ORF">F6X54_22195</name>
</gene>
<evidence type="ECO:0000313" key="10">
    <source>
        <dbReference type="Proteomes" id="UP000471364"/>
    </source>
</evidence>
<evidence type="ECO:0000313" key="9">
    <source>
        <dbReference type="EMBL" id="KAB1108551.1"/>
    </source>
</evidence>
<evidence type="ECO:0000256" key="7">
    <source>
        <dbReference type="ARBA" id="ARBA00048807"/>
    </source>
</evidence>